<dbReference type="GO" id="GO:0009035">
    <property type="term" value="F:type I site-specific deoxyribonuclease activity"/>
    <property type="evidence" value="ECO:0007669"/>
    <property type="project" value="UniProtKB-EC"/>
</dbReference>
<dbReference type="AlphaFoldDB" id="A0A081FTK1"/>
<feature type="domain" description="Type I restriction modification DNA specificity" evidence="5">
    <location>
        <begin position="45"/>
        <end position="195"/>
    </location>
</feature>
<dbReference type="PATRIC" id="fig|1232683.4.peg.3939"/>
<comment type="caution">
    <text evidence="6">The sequence shown here is derived from an EMBL/GenBank/DDBJ whole genome shotgun (WGS) entry which is preliminary data.</text>
</comment>
<evidence type="ECO:0000313" key="7">
    <source>
        <dbReference type="Proteomes" id="UP000028252"/>
    </source>
</evidence>
<dbReference type="Pfam" id="PF01420">
    <property type="entry name" value="Methylase_S"/>
    <property type="match status" value="2"/>
</dbReference>
<dbReference type="RefSeq" id="WP_051693172.1">
    <property type="nucleotide sequence ID" value="NZ_JMQN01000059.1"/>
</dbReference>
<proteinExistence type="inferred from homology"/>
<name>A0A081FTK1_9GAMM</name>
<dbReference type="GO" id="GO:0009307">
    <property type="term" value="P:DNA restriction-modification system"/>
    <property type="evidence" value="ECO:0007669"/>
    <property type="project" value="UniProtKB-KW"/>
</dbReference>
<dbReference type="InterPro" id="IPR044946">
    <property type="entry name" value="Restrct_endonuc_typeI_TRD_sf"/>
</dbReference>
<evidence type="ECO:0000313" key="6">
    <source>
        <dbReference type="EMBL" id="KEA61856.1"/>
    </source>
</evidence>
<dbReference type="PANTHER" id="PTHR30408:SF13">
    <property type="entry name" value="TYPE I RESTRICTION ENZYME HINDI SPECIFICITY SUBUNIT"/>
    <property type="match status" value="1"/>
</dbReference>
<protein>
    <submittedName>
        <fullName evidence="6">Type I restriction-modification system, specificity subunit S</fullName>
        <ecNumber evidence="6">3.1.21.3</ecNumber>
    </submittedName>
</protein>
<keyword evidence="7" id="KW-1185">Reference proteome</keyword>
<evidence type="ECO:0000256" key="4">
    <source>
        <dbReference type="SAM" id="MobiDB-lite"/>
    </source>
</evidence>
<gene>
    <name evidence="6" type="ORF">ADIMK_4003</name>
</gene>
<feature type="region of interest" description="Disordered" evidence="4">
    <location>
        <begin position="445"/>
        <end position="464"/>
    </location>
</feature>
<evidence type="ECO:0000259" key="5">
    <source>
        <dbReference type="Pfam" id="PF01420"/>
    </source>
</evidence>
<keyword evidence="2" id="KW-0680">Restriction system</keyword>
<keyword evidence="3" id="KW-0238">DNA-binding</keyword>
<keyword evidence="6" id="KW-0378">Hydrolase</keyword>
<dbReference type="Gene3D" id="3.90.220.20">
    <property type="entry name" value="DNA methylase specificity domains"/>
    <property type="match status" value="2"/>
</dbReference>
<dbReference type="OrthoDB" id="398435at2"/>
<dbReference type="eggNOG" id="COG0732">
    <property type="taxonomic scope" value="Bacteria"/>
</dbReference>
<evidence type="ECO:0000256" key="2">
    <source>
        <dbReference type="ARBA" id="ARBA00022747"/>
    </source>
</evidence>
<dbReference type="EMBL" id="JMQN01000059">
    <property type="protein sequence ID" value="KEA61856.1"/>
    <property type="molecule type" value="Genomic_DNA"/>
</dbReference>
<dbReference type="SUPFAM" id="SSF116734">
    <property type="entry name" value="DNA methylase specificity domain"/>
    <property type="match status" value="2"/>
</dbReference>
<organism evidence="6 7">
    <name type="scientific">Marinobacterium lacunae</name>
    <dbReference type="NCBI Taxonomy" id="1232683"/>
    <lineage>
        <taxon>Bacteria</taxon>
        <taxon>Pseudomonadati</taxon>
        <taxon>Pseudomonadota</taxon>
        <taxon>Gammaproteobacteria</taxon>
        <taxon>Oceanospirillales</taxon>
        <taxon>Oceanospirillaceae</taxon>
        <taxon>Marinobacterium</taxon>
    </lineage>
</organism>
<feature type="domain" description="Type I restriction modification DNA specificity" evidence="5">
    <location>
        <begin position="277"/>
        <end position="376"/>
    </location>
</feature>
<evidence type="ECO:0000256" key="1">
    <source>
        <dbReference type="ARBA" id="ARBA00010923"/>
    </source>
</evidence>
<dbReference type="CDD" id="cd17256">
    <property type="entry name" value="RMtype1_S_EcoJA65PI-TRD1-CR1_like"/>
    <property type="match status" value="1"/>
</dbReference>
<dbReference type="EC" id="3.1.21.3" evidence="6"/>
<dbReference type="InterPro" id="IPR000055">
    <property type="entry name" value="Restrct_endonuc_typeI_TRD"/>
</dbReference>
<sequence length="464" mass="51582">MSAEYNPSEFVTVPNGWDCRRLLDCTTDRNISYGIVQPGQHCDDGIPIIRVNNINNGQVDLREVLRVSPEIEAKYQRTRLKGGEVLLTLVGSTGQSVIARDELVGWNVPRAIAVIRPSDDIGCEWINICLQSSETKHFLDVRANTTVQKTLNLKDVRDIPILLPPTETRKAIASIATNLTNKIQLNHQINQTLEQMAQAIFKSWFVNFEPVNAKIAALDAGGTDDDALLAAMQAISGKDAGQLTQMQAEKPEHYAELRATAELFPSAMQDSELGEIPDGWYPVRIEHYLDLAYGKALKKTERVEGEYPVYGSGGITGSHNKALVSGPGIIVGRKGTVGSIYWENQDFFPIDTTYYVTVKNDCTLLFSYYLLQTLGLENMNTDAAVPGLNRNNVYRLEVPHFPVAIIERFDQLASPLSQEMEARRNETESLTTLRDTLLPKLLSGKLTLPDTEEPRTESQDAAYV</sequence>
<dbReference type="PANTHER" id="PTHR30408">
    <property type="entry name" value="TYPE-1 RESTRICTION ENZYME ECOKI SPECIFICITY PROTEIN"/>
    <property type="match status" value="1"/>
</dbReference>
<reference evidence="6 7" key="1">
    <citation type="submission" date="2014-04" db="EMBL/GenBank/DDBJ databases">
        <title>Marinobacterium kochiensis sp. nov., isolated from sediment sample collected from Kochi backwaters in Kerala, India.</title>
        <authorList>
            <person name="Singh A."/>
            <person name="Pinnaka A.K."/>
        </authorList>
    </citation>
    <scope>NUCLEOTIDE SEQUENCE [LARGE SCALE GENOMIC DNA]</scope>
    <source>
        <strain evidence="6 7">AK27</strain>
    </source>
</reference>
<dbReference type="GO" id="GO:0003677">
    <property type="term" value="F:DNA binding"/>
    <property type="evidence" value="ECO:0007669"/>
    <property type="project" value="UniProtKB-KW"/>
</dbReference>
<dbReference type="CDD" id="cd17267">
    <property type="entry name" value="RMtype1_S_EcoAO83I-TRD1-CR1_like"/>
    <property type="match status" value="1"/>
</dbReference>
<dbReference type="InterPro" id="IPR052021">
    <property type="entry name" value="Type-I_RS_S_subunit"/>
</dbReference>
<evidence type="ECO:0000256" key="3">
    <source>
        <dbReference type="ARBA" id="ARBA00023125"/>
    </source>
</evidence>
<dbReference type="STRING" id="1232683.ADIMK_4003"/>
<comment type="similarity">
    <text evidence="1">Belongs to the type-I restriction system S methylase family.</text>
</comment>
<dbReference type="Proteomes" id="UP000028252">
    <property type="component" value="Unassembled WGS sequence"/>
</dbReference>
<accession>A0A081FTK1</accession>